<evidence type="ECO:0000259" key="6">
    <source>
        <dbReference type="Pfam" id="PF02837"/>
    </source>
</evidence>
<evidence type="ECO:0000256" key="3">
    <source>
        <dbReference type="ARBA" id="ARBA00023295"/>
    </source>
</evidence>
<dbReference type="SUPFAM" id="SSF49303">
    <property type="entry name" value="beta-Galactosidase/glucuronidase domain"/>
    <property type="match status" value="1"/>
</dbReference>
<dbReference type="Gene3D" id="3.20.20.80">
    <property type="entry name" value="Glycosidases"/>
    <property type="match status" value="1"/>
</dbReference>
<accession>A0A162DDK8</accession>
<dbReference type="SUPFAM" id="SSF49785">
    <property type="entry name" value="Galactose-binding domain-like"/>
    <property type="match status" value="1"/>
</dbReference>
<feature type="domain" description="Glycoside hydrolase family 2 immunoglobulin-like beta-sandwich" evidence="4">
    <location>
        <begin position="180"/>
        <end position="278"/>
    </location>
</feature>
<organism evidence="7 8">
    <name type="scientific">Alkalihalobacillus trypoxylicola</name>
    <dbReference type="NCBI Taxonomy" id="519424"/>
    <lineage>
        <taxon>Bacteria</taxon>
        <taxon>Bacillati</taxon>
        <taxon>Bacillota</taxon>
        <taxon>Bacilli</taxon>
        <taxon>Bacillales</taxon>
        <taxon>Bacillaceae</taxon>
        <taxon>Alkalihalobacillus</taxon>
    </lineage>
</organism>
<dbReference type="InterPro" id="IPR006102">
    <property type="entry name" value="Ig-like_GH2"/>
</dbReference>
<comment type="similarity">
    <text evidence="1">Belongs to the glycosyl hydrolase 2 family.</text>
</comment>
<dbReference type="OrthoDB" id="9814867at2"/>
<dbReference type="SUPFAM" id="SSF51445">
    <property type="entry name" value="(Trans)glycosidases"/>
    <property type="match status" value="1"/>
</dbReference>
<dbReference type="RefSeq" id="WP_061949103.1">
    <property type="nucleotide sequence ID" value="NZ_LTAO01000023.1"/>
</dbReference>
<comment type="caution">
    <text evidence="7">The sequence shown here is derived from an EMBL/GenBank/DDBJ whole genome shotgun (WGS) entry which is preliminary data.</text>
</comment>
<feature type="domain" description="Glycoside hydrolase family 2 catalytic" evidence="5">
    <location>
        <begin position="282"/>
        <end position="506"/>
    </location>
</feature>
<gene>
    <name evidence="7" type="ORF">AZF04_07125</name>
</gene>
<name>A0A162DDK8_9BACI</name>
<dbReference type="Proteomes" id="UP000075806">
    <property type="component" value="Unassembled WGS sequence"/>
</dbReference>
<dbReference type="PANTHER" id="PTHR42732">
    <property type="entry name" value="BETA-GALACTOSIDASE"/>
    <property type="match status" value="1"/>
</dbReference>
<dbReference type="InterPro" id="IPR036156">
    <property type="entry name" value="Beta-gal/glucu_dom_sf"/>
</dbReference>
<dbReference type="Pfam" id="PF00703">
    <property type="entry name" value="Glyco_hydro_2"/>
    <property type="match status" value="1"/>
</dbReference>
<proteinExistence type="inferred from homology"/>
<dbReference type="GO" id="GO:0004553">
    <property type="term" value="F:hydrolase activity, hydrolyzing O-glycosyl compounds"/>
    <property type="evidence" value="ECO:0007669"/>
    <property type="project" value="InterPro"/>
</dbReference>
<dbReference type="Pfam" id="PF02837">
    <property type="entry name" value="Glyco_hydro_2_N"/>
    <property type="match status" value="1"/>
</dbReference>
<dbReference type="InterPro" id="IPR006103">
    <property type="entry name" value="Glyco_hydro_2_cat"/>
</dbReference>
<keyword evidence="2" id="KW-0378">Hydrolase</keyword>
<dbReference type="PANTHER" id="PTHR42732:SF1">
    <property type="entry name" value="BETA-MANNOSIDASE"/>
    <property type="match status" value="1"/>
</dbReference>
<dbReference type="STRING" id="519424.AZF04_07125"/>
<evidence type="ECO:0000313" key="8">
    <source>
        <dbReference type="Proteomes" id="UP000075806"/>
    </source>
</evidence>
<dbReference type="Gene3D" id="2.60.40.10">
    <property type="entry name" value="Immunoglobulins"/>
    <property type="match status" value="1"/>
</dbReference>
<evidence type="ECO:0000313" key="7">
    <source>
        <dbReference type="EMBL" id="KYG29290.1"/>
    </source>
</evidence>
<evidence type="ECO:0000256" key="1">
    <source>
        <dbReference type="ARBA" id="ARBA00007401"/>
    </source>
</evidence>
<evidence type="ECO:0000259" key="4">
    <source>
        <dbReference type="Pfam" id="PF00703"/>
    </source>
</evidence>
<dbReference type="AlphaFoldDB" id="A0A162DDK8"/>
<dbReference type="GO" id="GO:0005975">
    <property type="term" value="P:carbohydrate metabolic process"/>
    <property type="evidence" value="ECO:0007669"/>
    <property type="project" value="InterPro"/>
</dbReference>
<keyword evidence="8" id="KW-1185">Reference proteome</keyword>
<dbReference type="InterPro" id="IPR008979">
    <property type="entry name" value="Galactose-bd-like_sf"/>
</dbReference>
<protein>
    <submittedName>
        <fullName evidence="7">Uncharacterized protein</fullName>
    </submittedName>
</protein>
<evidence type="ECO:0000259" key="5">
    <source>
        <dbReference type="Pfam" id="PF02836"/>
    </source>
</evidence>
<dbReference type="InterPro" id="IPR051913">
    <property type="entry name" value="GH2_Domain-Containing"/>
</dbReference>
<dbReference type="InterPro" id="IPR006104">
    <property type="entry name" value="Glyco_hydro_2_N"/>
</dbReference>
<reference evidence="7" key="1">
    <citation type="submission" date="2016-02" db="EMBL/GenBank/DDBJ databases">
        <title>Genome sequence of Bacillus trypoxylicola KCTC 13244(T).</title>
        <authorList>
            <person name="Jeong H."/>
            <person name="Park S.-H."/>
            <person name="Choi S.-K."/>
        </authorList>
    </citation>
    <scope>NUCLEOTIDE SEQUENCE [LARGE SCALE GENOMIC DNA]</scope>
    <source>
        <strain evidence="7">KCTC 13244</strain>
    </source>
</reference>
<sequence>MNEVRQTLSLNGTWGFKLDPEEKWTVQDVINDTSLNSIQIPGSWEEQGYGEPSEHEPLGTWKKEREYTGRAWYTLDLEASSLPLNQDYQLVLSGVRWFTEVYLDTQLVGTGEGLVTDQVFDLSHDLQPNKSQKLIIMIDNSMRIPLIESHIHSYHTATSWGGITGGARIDALPKERIAKIDFHPGDTPQSVSVNVHLTNNQEIQNQPYIQIEIKDQGETIIKDKRPIDIENGICSLVLDLGRESQLWSDTNPFLYEVTTSLYDGDDKLDIQSHRLGLRHFQAKGKEFLLNDQPTFLRGYVDCCIFPLTGYPVWDKAHYKKQFQIVKSHGFNHVRLHGWSAPKPFWEAADEEGMLVQTELPHWSGHYMDCEKQPPEDVHQFFKREIKRIVEDLNEHPSFVMLALGNELIGPSGHPSLNELIDIAKEIDPTRLYTDNTGFGQLPAHHRQGDYYIQSLNWHPPYELGFAGSPNTYEDYSELTRLDDKPLIGHEHGQFTMYADPGASEKFTGNLKPNWLNTLNESLEGKGWSHRVEEFQETTGKHMVRSYKEIMERARRTKGLSGVQLLDIRDFPGQGHATTGILDVFWDSKNVISPNEFKQFNGDRVLLMKSDRRTLFSGEELLVKIDVSNYGAKFERAKLSWQIDKDGVLWKNGEELIEAVETASVIEVGQIALKAVEDESAHYQLKVKLEIQHEKIENSWEFWSFHHKGLPNNVRDIWSNINSLKSYLYGAKFGQLIGIDGLSYKKEDAKLAVTDLMSRDVLQFLLDGGDVWLMAKPGNQYDEIETRYLPVFWNFLWFPTQESTTMGMKVNQHPLFNAFPHDGYSNWQWYHLVEGATSIGLDSYPQVEPIVEVVDNFHRMKKLTYAFEAKVGKGRLFVSAFKTSDVKDLKRPENSYLFESTLHYLLSGQFVPQTQLTVSDLVRLFKVTGQSVT</sequence>
<dbReference type="Gene3D" id="2.60.120.260">
    <property type="entry name" value="Galactose-binding domain-like"/>
    <property type="match status" value="1"/>
</dbReference>
<dbReference type="InterPro" id="IPR017853">
    <property type="entry name" value="GH"/>
</dbReference>
<dbReference type="EMBL" id="LTAO01000023">
    <property type="protein sequence ID" value="KYG29290.1"/>
    <property type="molecule type" value="Genomic_DNA"/>
</dbReference>
<feature type="domain" description="Glycosyl hydrolases family 2 sugar binding" evidence="6">
    <location>
        <begin position="9"/>
        <end position="138"/>
    </location>
</feature>
<evidence type="ECO:0000256" key="2">
    <source>
        <dbReference type="ARBA" id="ARBA00022801"/>
    </source>
</evidence>
<dbReference type="InterPro" id="IPR013783">
    <property type="entry name" value="Ig-like_fold"/>
</dbReference>
<dbReference type="Pfam" id="PF02836">
    <property type="entry name" value="Glyco_hydro_2_C"/>
    <property type="match status" value="1"/>
</dbReference>
<keyword evidence="3" id="KW-0326">Glycosidase</keyword>